<reference evidence="2" key="1">
    <citation type="submission" date="2015-07" db="EMBL/GenBank/DDBJ databases">
        <title>Adaptation to a free-living lifestyle via gene acquisitions in the diplomonad Trepomonas sp. PC1.</title>
        <authorList>
            <person name="Xu F."/>
            <person name="Jerlstrom-Hultqvist J."/>
            <person name="Kolisko M."/>
            <person name="Simpson A.G.B."/>
            <person name="Roger A.J."/>
            <person name="Svard S.G."/>
            <person name="Andersson J.O."/>
        </authorList>
    </citation>
    <scope>NUCLEOTIDE SEQUENCE</scope>
    <source>
        <strain evidence="2">PC1</strain>
    </source>
</reference>
<dbReference type="EMBL" id="GDID01000278">
    <property type="protein sequence ID" value="JAP96328.1"/>
    <property type="molecule type" value="Transcribed_RNA"/>
</dbReference>
<dbReference type="InterPro" id="IPR036390">
    <property type="entry name" value="WH_DNA-bd_sf"/>
</dbReference>
<proteinExistence type="predicted"/>
<dbReference type="Gene3D" id="1.10.10.10">
    <property type="entry name" value="Winged helix-like DNA-binding domain superfamily/Winged helix DNA-binding domain"/>
    <property type="match status" value="1"/>
</dbReference>
<dbReference type="SUPFAM" id="SSF46785">
    <property type="entry name" value="Winged helix' DNA-binding domain"/>
    <property type="match status" value="1"/>
</dbReference>
<dbReference type="SMART" id="SM01372">
    <property type="entry name" value="E2F_TDP"/>
    <property type="match status" value="1"/>
</dbReference>
<protein>
    <recommendedName>
        <fullName evidence="1">E2F/DP family winged-helix DNA-binding domain-containing protein</fullName>
    </recommendedName>
</protein>
<dbReference type="AlphaFoldDB" id="A0A146KJL4"/>
<dbReference type="GO" id="GO:0005634">
    <property type="term" value="C:nucleus"/>
    <property type="evidence" value="ECO:0007669"/>
    <property type="project" value="TreeGrafter"/>
</dbReference>
<dbReference type="PANTHER" id="PTHR12548:SF9">
    <property type="entry name" value="TRANSCRIPTION FACTOR DP"/>
    <property type="match status" value="1"/>
</dbReference>
<feature type="domain" description="E2F/DP family winged-helix DNA-binding" evidence="1">
    <location>
        <begin position="3"/>
        <end position="78"/>
    </location>
</feature>
<organism evidence="2">
    <name type="scientific">Trepomonas sp. PC1</name>
    <dbReference type="NCBI Taxonomy" id="1076344"/>
    <lineage>
        <taxon>Eukaryota</taxon>
        <taxon>Metamonada</taxon>
        <taxon>Diplomonadida</taxon>
        <taxon>Hexamitidae</taxon>
        <taxon>Hexamitinae</taxon>
        <taxon>Trepomonas</taxon>
    </lineage>
</organism>
<dbReference type="InterPro" id="IPR015648">
    <property type="entry name" value="Transcrpt_fac_DP"/>
</dbReference>
<dbReference type="GO" id="GO:0051726">
    <property type="term" value="P:regulation of cell cycle"/>
    <property type="evidence" value="ECO:0007669"/>
    <property type="project" value="InterPro"/>
</dbReference>
<dbReference type="GO" id="GO:0000981">
    <property type="term" value="F:DNA-binding transcription factor activity, RNA polymerase II-specific"/>
    <property type="evidence" value="ECO:0007669"/>
    <property type="project" value="TreeGrafter"/>
</dbReference>
<accession>A0A146KJL4</accession>
<name>A0A146KJL4_9EUKA</name>
<dbReference type="GO" id="GO:0000977">
    <property type="term" value="F:RNA polymerase II transcription regulatory region sequence-specific DNA binding"/>
    <property type="evidence" value="ECO:0007669"/>
    <property type="project" value="TreeGrafter"/>
</dbReference>
<dbReference type="InterPro" id="IPR036388">
    <property type="entry name" value="WH-like_DNA-bd_sf"/>
</dbReference>
<evidence type="ECO:0000259" key="1">
    <source>
        <dbReference type="SMART" id="SM01372"/>
    </source>
</evidence>
<evidence type="ECO:0000313" key="2">
    <source>
        <dbReference type="EMBL" id="JAP96328.1"/>
    </source>
</evidence>
<feature type="non-terminal residue" evidence="2">
    <location>
        <position position="1"/>
    </location>
</feature>
<dbReference type="GO" id="GO:0005667">
    <property type="term" value="C:transcription regulator complex"/>
    <property type="evidence" value="ECO:0007669"/>
    <property type="project" value="InterPro"/>
</dbReference>
<dbReference type="InterPro" id="IPR003316">
    <property type="entry name" value="E2F_WHTH_DNA-bd_dom"/>
</dbReference>
<sequence length="225" mass="25906">QLDKPGFLASITQHIRDSMYQFGVLKQTDLESEVLTRLGMYHDESKHNTVKRRIYDALSTFLALNILQKQDKTLYWKGFPGNEFNTSILSSPSVLQQQQEPVVSVPQITVAINEESSDMGYTEDFFNNATSEELITKADELNLEIQQIEQKIQFYDFFLNQQQDQQQQQCAKLPLSVIAIKDQKSSVIVPQKSSDMKKVQIIATKESCTIIHHNEIVQQLMEFQE</sequence>
<dbReference type="PANTHER" id="PTHR12548">
    <property type="entry name" value="TRANSCRIPTION FACTOR DP"/>
    <property type="match status" value="1"/>
</dbReference>
<gene>
    <name evidence="2" type="ORF">TPC1_10371</name>
</gene>